<comment type="similarity">
    <text evidence="1">Belongs to the SBNO family.</text>
</comment>
<evidence type="ECO:0000313" key="4">
    <source>
        <dbReference type="Proteomes" id="UP000527324"/>
    </source>
</evidence>
<evidence type="ECO:0000313" key="3">
    <source>
        <dbReference type="EMBL" id="MBB5740668.1"/>
    </source>
</evidence>
<dbReference type="Gene3D" id="3.40.50.150">
    <property type="entry name" value="Vaccinia Virus protein VP39"/>
    <property type="match status" value="1"/>
</dbReference>
<comment type="caution">
    <text evidence="3">The sequence shown here is derived from an EMBL/GenBank/DDBJ whole genome shotgun (WGS) entry which is preliminary data.</text>
</comment>
<dbReference type="InterPro" id="IPR027417">
    <property type="entry name" value="P-loop_NTPase"/>
</dbReference>
<dbReference type="Proteomes" id="UP000527324">
    <property type="component" value="Unassembled WGS sequence"/>
</dbReference>
<dbReference type="RefSeq" id="WP_183217209.1">
    <property type="nucleotide sequence ID" value="NZ_CAJFZW010000066.1"/>
</dbReference>
<dbReference type="InterPro" id="IPR039187">
    <property type="entry name" value="SNO_AAA"/>
</dbReference>
<dbReference type="InterPro" id="IPR026741">
    <property type="entry name" value="SNO"/>
</dbReference>
<dbReference type="GO" id="GO:0008168">
    <property type="term" value="F:methyltransferase activity"/>
    <property type="evidence" value="ECO:0007669"/>
    <property type="project" value="InterPro"/>
</dbReference>
<protein>
    <recommendedName>
        <fullName evidence="2">Helicase ATP-binding domain-containing protein</fullName>
    </recommendedName>
</protein>
<organism evidence="3 4">
    <name type="scientific">Brevundimonas aurantiaca</name>
    <dbReference type="NCBI Taxonomy" id="74316"/>
    <lineage>
        <taxon>Bacteria</taxon>
        <taxon>Pseudomonadati</taxon>
        <taxon>Pseudomonadota</taxon>
        <taxon>Alphaproteobacteria</taxon>
        <taxon>Caulobacterales</taxon>
        <taxon>Caulobacteraceae</taxon>
        <taxon>Brevundimonas</taxon>
    </lineage>
</organism>
<dbReference type="PROSITE" id="PS00092">
    <property type="entry name" value="N6_MTASE"/>
    <property type="match status" value="1"/>
</dbReference>
<sequence>MSASPRSFTPSSTSLSLFDAPSAGDRAANVLAVARALSTHLARSRPLDRKLVSNVMTTGFGGSDAEGVWSWRDAYEAIEAATVLQLRRLAPQVGRLEDAPAEIAALLASVSGLGLTHSRRSEEQVALDQFSTPPELAALAVLSAQVRPGDRVLEPSTGTCLIAVVAEACGGELTLNEIGAGRADLLDGLFPRATRSRHDGRHVQDVLPNAGRFDVAVCNPPFSELEAHLVAAFSALADGGRMAAIVPLTALGDDALLARLGSKGRIRARIAFPSRAFARHGTTVDTGLLVVDRTEPDGPPPPLTGGEDLAACAALAAAVTGRAGVKPRARLEVAASAFLTSRNRSLALPSGRLGFLTGAAPVAYQCRPWAGEGRDVGLYQAHQLARIGLPEARPHPSPLVESGPMASVSPPAPTYRPVLPPAVRDEGRISDAQTETVIYAGEAHAGNLPAWWRPGEVAHQLSLSDEDVEGGFQLRRGFFLGDGTGCGKGREIAAVIADNMAQGRVKALWLSKNDALLEDARRDWGAIGGGAHDILPLSSWKLGEGIRLDRGILFTTYATLRQPARGEKASRLDQIVAWLGEDFDGVIAFDEAHAMANAAGGGKGARGARKASLQGMAGLALQNRLPKARVLYVSATGATTAENLAYASRLGLWGGPEAPFVTRDDFLDAMDKGGVAAMELVARELKALGLYVARSLSFEGVEYEPLFHALTEDDIRIWDAWADAFQLIHANLAEALKATGVNDAEGKAKSGLAASAVHSAFEGAKLRFFGHLLAGLKAPTLAASIRTDLAEGRSAVVQIVSTNEAVMERRLASIPPEEWNNLSIDLTPREYVLDYLREAFPVNLMEAIEGEDGAVTLVPVMIDGRPAASQEALRRREDLIERMALLPAVPGVLDALLETFGTDAVAEITGRSRRVVLRDGRRLVERRGASAARSETDAFMSGRKRILIFSDAGGTGRSYHADLSSPNKQRRSHYLVEPGWRADTAIQGLGRSHRTHQACPPLFRPVTTDIHGEKRFTSTIARRLDSLGALTRGERRTAGAGLFRAEDNLESPWARRALLVFYGALGFGELSSMSLEDFETRTGLRLRDADGALKPSDDLPPIHTFLNRLLALRIADQNALFADYDRILGGILERAAASGELDRGLEDIEAEELEVIEAETIRTDVSTGAETALVTFSLKVRREIVTSQAALEGARDAAFRLVVNERSGRAALAELGLTTTTDDDRLVSAVRLLRPDQRQVMPEKAFEESAWTETDEGGWRAIWDEEVARTDPWRTRQLTLATGLLLPIWGRLPAKGCSVRRVRAPDGRRWLGRVLDPVQAASLKTALGLTEVGDAWADGAQTAAMVLDRNVQLALSGGFWLKRSRVMDRWRLEIVGGRADRDALVALGCFVEIIAYAPRVFAPVDRPDVVEAVLRRHPVQSVLDGVAA</sequence>
<dbReference type="PANTHER" id="PTHR12706:SF30">
    <property type="entry name" value="PROTEIN STRAWBERRY NOTCH-RELATED"/>
    <property type="match status" value="1"/>
</dbReference>
<dbReference type="PROSITE" id="PS51192">
    <property type="entry name" value="HELICASE_ATP_BIND_1"/>
    <property type="match status" value="1"/>
</dbReference>
<evidence type="ECO:0000259" key="2">
    <source>
        <dbReference type="PROSITE" id="PS51192"/>
    </source>
</evidence>
<dbReference type="Gene3D" id="3.40.50.300">
    <property type="entry name" value="P-loop containing nucleotide triphosphate hydrolases"/>
    <property type="match status" value="1"/>
</dbReference>
<evidence type="ECO:0000256" key="1">
    <source>
        <dbReference type="ARBA" id="ARBA00006992"/>
    </source>
</evidence>
<dbReference type="Pfam" id="PF13872">
    <property type="entry name" value="AAA_34"/>
    <property type="match status" value="1"/>
</dbReference>
<gene>
    <name evidence="3" type="ORF">GGQ93_002387</name>
</gene>
<dbReference type="GO" id="GO:0003676">
    <property type="term" value="F:nucleic acid binding"/>
    <property type="evidence" value="ECO:0007669"/>
    <property type="project" value="InterPro"/>
</dbReference>
<dbReference type="InterPro" id="IPR014001">
    <property type="entry name" value="Helicase_ATP-bd"/>
</dbReference>
<dbReference type="SUPFAM" id="SSF52540">
    <property type="entry name" value="P-loop containing nucleoside triphosphate hydrolases"/>
    <property type="match status" value="1"/>
</dbReference>
<dbReference type="GO" id="GO:0006355">
    <property type="term" value="P:regulation of DNA-templated transcription"/>
    <property type="evidence" value="ECO:0007669"/>
    <property type="project" value="InterPro"/>
</dbReference>
<dbReference type="InterPro" id="IPR026937">
    <property type="entry name" value="SBNO_Helicase_C_dom"/>
</dbReference>
<dbReference type="InterPro" id="IPR029063">
    <property type="entry name" value="SAM-dependent_MTases_sf"/>
</dbReference>
<keyword evidence="4" id="KW-1185">Reference proteome</keyword>
<dbReference type="EMBL" id="JACHOQ010000005">
    <property type="protein sequence ID" value="MBB5740668.1"/>
    <property type="molecule type" value="Genomic_DNA"/>
</dbReference>
<feature type="domain" description="Helicase ATP-binding" evidence="2">
    <location>
        <begin position="469"/>
        <end position="636"/>
    </location>
</feature>
<dbReference type="GO" id="GO:0032259">
    <property type="term" value="P:methylation"/>
    <property type="evidence" value="ECO:0007669"/>
    <property type="project" value="InterPro"/>
</dbReference>
<name>A0A7W9FAR1_9CAUL</name>
<dbReference type="SUPFAM" id="SSF53335">
    <property type="entry name" value="S-adenosyl-L-methionine-dependent methyltransferases"/>
    <property type="match status" value="1"/>
</dbReference>
<dbReference type="Pfam" id="PF13871">
    <property type="entry name" value="Helicase_C_4"/>
    <property type="match status" value="1"/>
</dbReference>
<dbReference type="PANTHER" id="PTHR12706">
    <property type="entry name" value="STRAWBERRY NOTCH-RELATED"/>
    <property type="match status" value="1"/>
</dbReference>
<proteinExistence type="inferred from homology"/>
<dbReference type="InterPro" id="IPR002052">
    <property type="entry name" value="DNA_methylase_N6_adenine_CS"/>
</dbReference>
<dbReference type="CDD" id="cd02440">
    <property type="entry name" value="AdoMet_MTases"/>
    <property type="match status" value="1"/>
</dbReference>
<accession>A0A7W9FAR1</accession>
<reference evidence="3 4" key="1">
    <citation type="submission" date="2020-08" db="EMBL/GenBank/DDBJ databases">
        <title>Genomic Encyclopedia of Type Strains, Phase IV (KMG-IV): sequencing the most valuable type-strain genomes for metagenomic binning, comparative biology and taxonomic classification.</title>
        <authorList>
            <person name="Goeker M."/>
        </authorList>
    </citation>
    <scope>NUCLEOTIDE SEQUENCE [LARGE SCALE GENOMIC DNA]</scope>
    <source>
        <strain evidence="3 4">DSM 4731</strain>
    </source>
</reference>